<feature type="coiled-coil region" evidence="9">
    <location>
        <begin position="568"/>
        <end position="602"/>
    </location>
</feature>
<evidence type="ECO:0000256" key="9">
    <source>
        <dbReference type="SAM" id="Coils"/>
    </source>
</evidence>
<dbReference type="PANTHER" id="PTHR11884">
    <property type="entry name" value="SELECTIN LIGAND RELATED"/>
    <property type="match status" value="1"/>
</dbReference>
<feature type="repeat" description="Cys-rich GLG1" evidence="8">
    <location>
        <begin position="832"/>
        <end position="900"/>
    </location>
</feature>
<feature type="signal peptide" evidence="11">
    <location>
        <begin position="1"/>
        <end position="28"/>
    </location>
</feature>
<comment type="subcellular location">
    <subcellularLocation>
        <location evidence="1">Membrane</location>
        <topology evidence="1">Single-pass type I membrane protein</topology>
    </subcellularLocation>
</comment>
<keyword evidence="4" id="KW-0677">Repeat</keyword>
<proteinExistence type="predicted"/>
<dbReference type="PANTHER" id="PTHR11884:SF1">
    <property type="entry name" value="GOLGI APPARATUS PROTEIN 1"/>
    <property type="match status" value="1"/>
</dbReference>
<feature type="repeat" description="Cys-rich GLG1" evidence="8">
    <location>
        <begin position="584"/>
        <end position="647"/>
    </location>
</feature>
<evidence type="ECO:0000313" key="13">
    <source>
        <dbReference type="RefSeq" id="XP_018496300.1"/>
    </source>
</evidence>
<evidence type="ECO:0000256" key="11">
    <source>
        <dbReference type="SAM" id="SignalP"/>
    </source>
</evidence>
<gene>
    <name evidence="13" type="primary">LOC100899374</name>
</gene>
<name>A0AAJ7PAC0_9ACAR</name>
<keyword evidence="9" id="KW-0175">Coiled coil</keyword>
<evidence type="ECO:0000256" key="7">
    <source>
        <dbReference type="ARBA" id="ARBA00023180"/>
    </source>
</evidence>
<keyword evidence="6 10" id="KW-0472">Membrane</keyword>
<evidence type="ECO:0000256" key="6">
    <source>
        <dbReference type="ARBA" id="ARBA00023136"/>
    </source>
</evidence>
<evidence type="ECO:0000256" key="8">
    <source>
        <dbReference type="PROSITE-ProRule" id="PRU00622"/>
    </source>
</evidence>
<dbReference type="AlphaFoldDB" id="A0AAJ7PAC0"/>
<dbReference type="Proteomes" id="UP000694867">
    <property type="component" value="Unplaced"/>
</dbReference>
<dbReference type="Pfam" id="PF00839">
    <property type="entry name" value="Cys_rich_FGFR"/>
    <property type="match status" value="13"/>
</dbReference>
<protein>
    <submittedName>
        <fullName evidence="13">Golgi apparatus protein 1</fullName>
    </submittedName>
</protein>
<keyword evidence="5 10" id="KW-1133">Transmembrane helix</keyword>
<dbReference type="GO" id="GO:0000139">
    <property type="term" value="C:Golgi membrane"/>
    <property type="evidence" value="ECO:0007669"/>
    <property type="project" value="InterPro"/>
</dbReference>
<feature type="repeat" description="Cys-rich GLG1" evidence="8">
    <location>
        <begin position="390"/>
        <end position="452"/>
    </location>
</feature>
<evidence type="ECO:0000256" key="3">
    <source>
        <dbReference type="ARBA" id="ARBA00022729"/>
    </source>
</evidence>
<dbReference type="GO" id="GO:0017134">
    <property type="term" value="F:fibroblast growth factor binding"/>
    <property type="evidence" value="ECO:0007669"/>
    <property type="project" value="TreeGrafter"/>
</dbReference>
<organism evidence="12 13">
    <name type="scientific">Galendromus occidentalis</name>
    <name type="common">western predatory mite</name>
    <dbReference type="NCBI Taxonomy" id="34638"/>
    <lineage>
        <taxon>Eukaryota</taxon>
        <taxon>Metazoa</taxon>
        <taxon>Ecdysozoa</taxon>
        <taxon>Arthropoda</taxon>
        <taxon>Chelicerata</taxon>
        <taxon>Arachnida</taxon>
        <taxon>Acari</taxon>
        <taxon>Parasitiformes</taxon>
        <taxon>Mesostigmata</taxon>
        <taxon>Gamasina</taxon>
        <taxon>Phytoseioidea</taxon>
        <taxon>Phytoseiidae</taxon>
        <taxon>Typhlodrominae</taxon>
        <taxon>Galendromus</taxon>
    </lineage>
</organism>
<evidence type="ECO:0000256" key="1">
    <source>
        <dbReference type="ARBA" id="ARBA00004479"/>
    </source>
</evidence>
<dbReference type="RefSeq" id="XP_018496300.1">
    <property type="nucleotide sequence ID" value="XM_018640784.1"/>
</dbReference>
<evidence type="ECO:0000256" key="5">
    <source>
        <dbReference type="ARBA" id="ARBA00022989"/>
    </source>
</evidence>
<feature type="repeat" description="Cys-rich GLG1" evidence="8">
    <location>
        <begin position="953"/>
        <end position="1013"/>
    </location>
</feature>
<dbReference type="CTD" id="2734"/>
<feature type="chain" id="PRO_5042582826" evidence="11">
    <location>
        <begin position="29"/>
        <end position="1089"/>
    </location>
</feature>
<feature type="repeat" description="Cys-rich GLG1" evidence="8">
    <location>
        <begin position="329"/>
        <end position="389"/>
    </location>
</feature>
<feature type="transmembrane region" description="Helical" evidence="10">
    <location>
        <begin position="1056"/>
        <end position="1079"/>
    </location>
</feature>
<dbReference type="PROSITE" id="PS51289">
    <property type="entry name" value="GLG1_C_RICH"/>
    <property type="match status" value="8"/>
</dbReference>
<sequence>MAARYSAPAGAVFAVFVFSIALVAEIGAVGTHRETLRSVVLADSPECAADLRRICSPGLLENNFAVLNCVQNHKLLEDSGLSEQCHHLLWQYKRNITQSDQFSQIAQNTCQALLTAYPECSTPRHTMLLCLLEHAENATEDCHMFLYRMETVVFSDYRLIQKFAEACSSDIEKLKCGRLSSDSRQPHSQGATIECLQTQTDHLQDTCQQEILRISKIQGEDFQLDRPLFFACRDDRDRFCSHVDSGEGRVYKCLMRHRLERTMTPECAKKLLEREKLTIRDYRVSKGLTRACRDDIKQYKCREDTSHRREFRLAQILLCLENSIHNDYPVAAECKAELLVHRRFLLESYQLTPDLAAACEQDITANCQKKLEAGGRTVHCLMKHLKGPKKIGDQCRREVEKMIKVSDVGEDWRVDPVLQESCQPVVDVVCQDVKPGKGRVLSCLMDHVDSSQMRDDCRDALLQIQYFVARDFKLDPQLYEACHSEAVRNCHAKEEWHQSPGKMDPERGPIVLPCLYRYAYHPDKSFALSKPCLYEVRRVMRQRAVSVDLQPEIEEPCMNDLAAYCSLNVEKGQEIDCLQQNLEKLEQDCRLAVGNLTEEQAEHIELNYPLFRICRGVLKKVCSDALSKEIDQGDLVQCLITNKNELEVKNDVKCRTSIEHFQLVSLKDYRFTAKFKEACKPDVIKYCSKVRTKAEVVACLSTLVADDVLKARERPRITPMCRRQLKVELFTRDENIHLDPKLDKACEDDQKQFCSHVEAGEGRMLECLRTHRESLTPGCHHVVFHREEQMQNDNSIDYKLFQTCKGAIKRFCAESEASQVLDCLAEYRREPGISDNCKNLIHSRLLERNDDYRLNPKLKKHCKRDVEKFCLNVIDRHRDKDTELEGSVIRCLRENYLRKRLSDECEPVILTIMRQGAQLDPAVAKACKTALERPCDLDDPEECLKQQFQEKLIHSENCRIEVARLIHEGKADVQSDPVLHKACSNDIQRWCFLAVPGHGHVLSCLMSNLEKNQLDAECKALLSKRIEMFEYAAQVAPVETLHDVVKQLQQSPARNWFLVVFSAVFLTLFFIGVTCGRLSKRMPQQLKNK</sequence>
<feature type="repeat" description="Cys-rich GLG1" evidence="8">
    <location>
        <begin position="649"/>
        <end position="708"/>
    </location>
</feature>
<keyword evidence="12" id="KW-1185">Reference proteome</keyword>
<evidence type="ECO:0000256" key="2">
    <source>
        <dbReference type="ARBA" id="ARBA00022692"/>
    </source>
</evidence>
<evidence type="ECO:0000256" key="10">
    <source>
        <dbReference type="SAM" id="Phobius"/>
    </source>
</evidence>
<dbReference type="KEGG" id="goe:100899374"/>
<feature type="repeat" description="Cys-rich GLG1" evidence="8">
    <location>
        <begin position="716"/>
        <end position="776"/>
    </location>
</feature>
<feature type="repeat" description="Cys-rich GLG1" evidence="8">
    <location>
        <begin position="202"/>
        <end position="262"/>
    </location>
</feature>
<accession>A0AAJ7PAC0</accession>
<dbReference type="InterPro" id="IPR039728">
    <property type="entry name" value="GLG1"/>
</dbReference>
<evidence type="ECO:0000256" key="4">
    <source>
        <dbReference type="ARBA" id="ARBA00022737"/>
    </source>
</evidence>
<keyword evidence="7" id="KW-0325">Glycoprotein</keyword>
<dbReference type="GeneID" id="100899374"/>
<keyword evidence="3 11" id="KW-0732">Signal</keyword>
<dbReference type="InterPro" id="IPR017873">
    <property type="entry name" value="Cys-rich_GLG1_repeat_euk"/>
</dbReference>
<keyword evidence="2 10" id="KW-0812">Transmembrane</keyword>
<reference evidence="13" key="1">
    <citation type="submission" date="2025-08" db="UniProtKB">
        <authorList>
            <consortium name="RefSeq"/>
        </authorList>
    </citation>
    <scope>IDENTIFICATION</scope>
</reference>
<evidence type="ECO:0000313" key="12">
    <source>
        <dbReference type="Proteomes" id="UP000694867"/>
    </source>
</evidence>
<dbReference type="InterPro" id="IPR001893">
    <property type="entry name" value="Cys-rich_GLG1_repeat"/>
</dbReference>